<keyword evidence="2" id="KW-1185">Reference proteome</keyword>
<reference evidence="1 2" key="1">
    <citation type="submission" date="2020-08" db="EMBL/GenBank/DDBJ databases">
        <title>Genomic Encyclopedia of Type Strains, Phase IV (KMG-IV): sequencing the most valuable type-strain genomes for metagenomic binning, comparative biology and taxonomic classification.</title>
        <authorList>
            <person name="Goeker M."/>
        </authorList>
    </citation>
    <scope>NUCLEOTIDE SEQUENCE [LARGE SCALE GENOMIC DNA]</scope>
    <source>
        <strain evidence="1 2">DSM 23240</strain>
    </source>
</reference>
<dbReference type="Proteomes" id="UP000571084">
    <property type="component" value="Unassembled WGS sequence"/>
</dbReference>
<evidence type="ECO:0000313" key="2">
    <source>
        <dbReference type="Proteomes" id="UP000571084"/>
    </source>
</evidence>
<dbReference type="InterPro" id="IPR010982">
    <property type="entry name" value="Lambda_DNA-bd_dom_sf"/>
</dbReference>
<gene>
    <name evidence="1" type="ORF">HNR39_001504</name>
</gene>
<proteinExistence type="predicted"/>
<protein>
    <submittedName>
        <fullName evidence="1">Uncharacterized protein</fullName>
    </submittedName>
</protein>
<name>A0A840RR99_9BURK</name>
<sequence length="101" mass="11062">MMDIKTLGTKVRQRRLAVGLAQQRLAKRADLSRQTRRLTGAIGRKCGNDRSSAHAGDLAITSSESLAPGHNSVAIHDLHGLPVSAKDYSKDGEIVRLRYRN</sequence>
<dbReference type="AlphaFoldDB" id="A0A840RR99"/>
<accession>A0A840RR99</accession>
<organism evidence="1 2">
    <name type="scientific">Glaciimonas immobilis</name>
    <dbReference type="NCBI Taxonomy" id="728004"/>
    <lineage>
        <taxon>Bacteria</taxon>
        <taxon>Pseudomonadati</taxon>
        <taxon>Pseudomonadota</taxon>
        <taxon>Betaproteobacteria</taxon>
        <taxon>Burkholderiales</taxon>
        <taxon>Oxalobacteraceae</taxon>
        <taxon>Glaciimonas</taxon>
    </lineage>
</organism>
<dbReference type="EMBL" id="JACHHQ010000003">
    <property type="protein sequence ID" value="MBB5199672.1"/>
    <property type="molecule type" value="Genomic_DNA"/>
</dbReference>
<dbReference type="Gene3D" id="1.10.260.40">
    <property type="entry name" value="lambda repressor-like DNA-binding domains"/>
    <property type="match status" value="1"/>
</dbReference>
<dbReference type="RefSeq" id="WP_168056491.1">
    <property type="nucleotide sequence ID" value="NZ_JAAOZT010000010.1"/>
</dbReference>
<dbReference type="SUPFAM" id="SSF47413">
    <property type="entry name" value="lambda repressor-like DNA-binding domains"/>
    <property type="match status" value="1"/>
</dbReference>
<evidence type="ECO:0000313" key="1">
    <source>
        <dbReference type="EMBL" id="MBB5199672.1"/>
    </source>
</evidence>
<dbReference type="GO" id="GO:0003677">
    <property type="term" value="F:DNA binding"/>
    <property type="evidence" value="ECO:0007669"/>
    <property type="project" value="InterPro"/>
</dbReference>
<comment type="caution">
    <text evidence="1">The sequence shown here is derived from an EMBL/GenBank/DDBJ whole genome shotgun (WGS) entry which is preliminary data.</text>
</comment>